<dbReference type="FunFam" id="2.60.40.150:FF:000066">
    <property type="entry name" value="Extended synaptotagmin-2"/>
    <property type="match status" value="1"/>
</dbReference>
<dbReference type="GO" id="GO:0005783">
    <property type="term" value="C:endoplasmic reticulum"/>
    <property type="evidence" value="ECO:0007669"/>
    <property type="project" value="TreeGrafter"/>
</dbReference>
<dbReference type="PANTHER" id="PTHR10774">
    <property type="entry name" value="EXTENDED SYNAPTOTAGMIN-RELATED"/>
    <property type="match status" value="1"/>
</dbReference>
<evidence type="ECO:0000259" key="13">
    <source>
        <dbReference type="PROSITE" id="PS50004"/>
    </source>
</evidence>
<dbReference type="InterPro" id="IPR000008">
    <property type="entry name" value="C2_dom"/>
</dbReference>
<evidence type="ECO:0000256" key="10">
    <source>
        <dbReference type="ARBA" id="ARBA00023121"/>
    </source>
</evidence>
<dbReference type="CDD" id="cd21677">
    <property type="entry name" value="SMP_SYT"/>
    <property type="match status" value="1"/>
</dbReference>
<dbReference type="InterPro" id="IPR039010">
    <property type="entry name" value="Synaptotagmin_SMP"/>
</dbReference>
<comment type="subcellular location">
    <subcellularLocation>
        <location evidence="1">Membrane</location>
        <topology evidence="1">Single-pass membrane protein</topology>
    </subcellularLocation>
</comment>
<feature type="domain" description="SMP-LTD" evidence="14">
    <location>
        <begin position="31"/>
        <end position="208"/>
    </location>
</feature>
<dbReference type="GO" id="GO:0006869">
    <property type="term" value="P:lipid transport"/>
    <property type="evidence" value="ECO:0007669"/>
    <property type="project" value="UniProtKB-KW"/>
</dbReference>
<keyword evidence="5" id="KW-0479">Metal-binding</keyword>
<name>A0AAW2UZE9_9LAMI</name>
<evidence type="ECO:0000256" key="6">
    <source>
        <dbReference type="ARBA" id="ARBA00022737"/>
    </source>
</evidence>
<evidence type="ECO:0000259" key="14">
    <source>
        <dbReference type="PROSITE" id="PS51847"/>
    </source>
</evidence>
<organism evidence="15">
    <name type="scientific">Sesamum latifolium</name>
    <dbReference type="NCBI Taxonomy" id="2727402"/>
    <lineage>
        <taxon>Eukaryota</taxon>
        <taxon>Viridiplantae</taxon>
        <taxon>Streptophyta</taxon>
        <taxon>Embryophyta</taxon>
        <taxon>Tracheophyta</taxon>
        <taxon>Spermatophyta</taxon>
        <taxon>Magnoliopsida</taxon>
        <taxon>eudicotyledons</taxon>
        <taxon>Gunneridae</taxon>
        <taxon>Pentapetalae</taxon>
        <taxon>asterids</taxon>
        <taxon>lamiids</taxon>
        <taxon>Lamiales</taxon>
        <taxon>Pedaliaceae</taxon>
        <taxon>Sesamum</taxon>
    </lineage>
</organism>
<evidence type="ECO:0000256" key="3">
    <source>
        <dbReference type="ARBA" id="ARBA00022448"/>
    </source>
</evidence>
<dbReference type="AlphaFoldDB" id="A0AAW2UZE9"/>
<dbReference type="InterPro" id="IPR045050">
    <property type="entry name" value="Synaptotagmin_plant"/>
</dbReference>
<evidence type="ECO:0000313" key="15">
    <source>
        <dbReference type="EMBL" id="KAL0422905.1"/>
    </source>
</evidence>
<dbReference type="SMART" id="SM00239">
    <property type="entry name" value="C2"/>
    <property type="match status" value="2"/>
</dbReference>
<dbReference type="PROSITE" id="PS51847">
    <property type="entry name" value="SMP"/>
    <property type="match status" value="1"/>
</dbReference>
<feature type="region of interest" description="Disordered" evidence="12">
    <location>
        <begin position="347"/>
        <end position="366"/>
    </location>
</feature>
<keyword evidence="10" id="KW-0446">Lipid-binding</keyword>
<proteinExistence type="inferred from homology"/>
<keyword evidence="9" id="KW-0445">Lipid transport</keyword>
<keyword evidence="6" id="KW-0677">Repeat</keyword>
<evidence type="ECO:0000256" key="8">
    <source>
        <dbReference type="ARBA" id="ARBA00022989"/>
    </source>
</evidence>
<evidence type="ECO:0000256" key="12">
    <source>
        <dbReference type="SAM" id="MobiDB-lite"/>
    </source>
</evidence>
<reference evidence="15" key="1">
    <citation type="submission" date="2020-06" db="EMBL/GenBank/DDBJ databases">
        <authorList>
            <person name="Li T."/>
            <person name="Hu X."/>
            <person name="Zhang T."/>
            <person name="Song X."/>
            <person name="Zhang H."/>
            <person name="Dai N."/>
            <person name="Sheng W."/>
            <person name="Hou X."/>
            <person name="Wei L."/>
        </authorList>
    </citation>
    <scope>NUCLEOTIDE SEQUENCE</scope>
    <source>
        <strain evidence="15">KEN1</strain>
        <tissue evidence="15">Leaf</tissue>
    </source>
</reference>
<dbReference type="EMBL" id="JACGWN010000011">
    <property type="protein sequence ID" value="KAL0422905.1"/>
    <property type="molecule type" value="Genomic_DNA"/>
</dbReference>
<dbReference type="Gene3D" id="2.60.40.150">
    <property type="entry name" value="C2 domain"/>
    <property type="match status" value="2"/>
</dbReference>
<comment type="caution">
    <text evidence="15">The sequence shown here is derived from an EMBL/GenBank/DDBJ whole genome shotgun (WGS) entry which is preliminary data.</text>
</comment>
<evidence type="ECO:0000256" key="7">
    <source>
        <dbReference type="ARBA" id="ARBA00022837"/>
    </source>
</evidence>
<feature type="domain" description="C2" evidence="13">
    <location>
        <begin position="215"/>
        <end position="335"/>
    </location>
</feature>
<dbReference type="PANTHER" id="PTHR10774:SF214">
    <property type="entry name" value="CALCIUM-DEPENDENT LIPID-BINDING (CALB DOMAIN) FAMILY PROTEIN-RELATED"/>
    <property type="match status" value="1"/>
</dbReference>
<dbReference type="PRINTS" id="PR00360">
    <property type="entry name" value="C2DOMAIN"/>
</dbReference>
<dbReference type="InterPro" id="IPR031468">
    <property type="entry name" value="SMP_LBD"/>
</dbReference>
<keyword evidence="7" id="KW-0106">Calcium</keyword>
<keyword evidence="3" id="KW-0813">Transport</keyword>
<dbReference type="GO" id="GO:0046872">
    <property type="term" value="F:metal ion binding"/>
    <property type="evidence" value="ECO:0007669"/>
    <property type="project" value="UniProtKB-KW"/>
</dbReference>
<protein>
    <submittedName>
        <fullName evidence="15">Synaptotagmin-1</fullName>
    </submittedName>
</protein>
<evidence type="ECO:0000256" key="1">
    <source>
        <dbReference type="ARBA" id="ARBA00004167"/>
    </source>
</evidence>
<comment type="similarity">
    <text evidence="2">Belongs to the synaptotagmin family.</text>
</comment>
<dbReference type="GO" id="GO:0008289">
    <property type="term" value="F:lipid binding"/>
    <property type="evidence" value="ECO:0007669"/>
    <property type="project" value="UniProtKB-KW"/>
</dbReference>
<dbReference type="GO" id="GO:0016020">
    <property type="term" value="C:membrane"/>
    <property type="evidence" value="ECO:0007669"/>
    <property type="project" value="UniProtKB-SubCell"/>
</dbReference>
<keyword evidence="11" id="KW-0472">Membrane</keyword>
<dbReference type="PROSITE" id="PS50004">
    <property type="entry name" value="C2"/>
    <property type="match status" value="2"/>
</dbReference>
<dbReference type="Pfam" id="PF00168">
    <property type="entry name" value="C2"/>
    <property type="match status" value="2"/>
</dbReference>
<sequence>MDPVIRPLVEQDSQSLLRLLPEIPLWVKNPDYDRIDWLNKFLEVMWPYLDKAICKTAKNIATPIIAEQIPKYKIESVEFETLTLGSLPPTFQGMKVYLTEEKELIMEPSLKWAGNPNVTIAVKAFGLKATVQVVDLQVFAQPRITLKPLVPSFPCFAKILVSLMEKPHVDFGLKLAGADLMSIPGLYQFVQNLLFALALKAHLLVALTAASECYSSSQVQILDPTKAMKKPVGILHVKVLRALKLRKKDLLGASDPYVKLKLTETKAPSKKTTVKHKNLNPEWNEEFSMVVKDPETQALELHVYDWEQIGKHEKMEHGSNDVQNDKLRGQIVVELTYKPFKEEDLPKDIENSSEVQKAPEGTPPGGGVLVITVHEAQDVEGKHHTNPYVRIIFRGEERKTKQIKKNRDPRWEEEFTFMLEEPPLKDKLHVEVLSTSTRIGLLHPKETLGYVDISLADVISNKRINEKFHLIDSKNGRIQIELQWQTS</sequence>
<gene>
    <name evidence="15" type="ORF">Slati_3313400</name>
</gene>
<evidence type="ECO:0000256" key="2">
    <source>
        <dbReference type="ARBA" id="ARBA00006996"/>
    </source>
</evidence>
<keyword evidence="4" id="KW-0812">Transmembrane</keyword>
<reference evidence="15" key="2">
    <citation type="journal article" date="2024" name="Plant">
        <title>Genomic evolution and insights into agronomic trait innovations of Sesamum species.</title>
        <authorList>
            <person name="Miao H."/>
            <person name="Wang L."/>
            <person name="Qu L."/>
            <person name="Liu H."/>
            <person name="Sun Y."/>
            <person name="Le M."/>
            <person name="Wang Q."/>
            <person name="Wei S."/>
            <person name="Zheng Y."/>
            <person name="Lin W."/>
            <person name="Duan Y."/>
            <person name="Cao H."/>
            <person name="Xiong S."/>
            <person name="Wang X."/>
            <person name="Wei L."/>
            <person name="Li C."/>
            <person name="Ma Q."/>
            <person name="Ju M."/>
            <person name="Zhao R."/>
            <person name="Li G."/>
            <person name="Mu C."/>
            <person name="Tian Q."/>
            <person name="Mei H."/>
            <person name="Zhang T."/>
            <person name="Gao T."/>
            <person name="Zhang H."/>
        </authorList>
    </citation>
    <scope>NUCLEOTIDE SEQUENCE</scope>
    <source>
        <strain evidence="15">KEN1</strain>
    </source>
</reference>
<dbReference type="InterPro" id="IPR035892">
    <property type="entry name" value="C2_domain_sf"/>
</dbReference>
<evidence type="ECO:0000256" key="5">
    <source>
        <dbReference type="ARBA" id="ARBA00022723"/>
    </source>
</evidence>
<dbReference type="SUPFAM" id="SSF49562">
    <property type="entry name" value="C2 domain (Calcium/lipid-binding domain, CaLB)"/>
    <property type="match status" value="2"/>
</dbReference>
<evidence type="ECO:0000256" key="11">
    <source>
        <dbReference type="ARBA" id="ARBA00023136"/>
    </source>
</evidence>
<keyword evidence="8" id="KW-1133">Transmembrane helix</keyword>
<evidence type="ECO:0000256" key="4">
    <source>
        <dbReference type="ARBA" id="ARBA00022692"/>
    </source>
</evidence>
<accession>A0AAW2UZE9</accession>
<evidence type="ECO:0000256" key="9">
    <source>
        <dbReference type="ARBA" id="ARBA00023055"/>
    </source>
</evidence>
<feature type="domain" description="C2" evidence="13">
    <location>
        <begin position="351"/>
        <end position="468"/>
    </location>
</feature>
<dbReference type="Pfam" id="PF17047">
    <property type="entry name" value="SMP_LBD"/>
    <property type="match status" value="1"/>
</dbReference>
<dbReference type="CDD" id="cd00030">
    <property type="entry name" value="C2"/>
    <property type="match status" value="1"/>
</dbReference>